<keyword evidence="2" id="KW-1185">Reference proteome</keyword>
<evidence type="ECO:0000313" key="2">
    <source>
        <dbReference type="Proteomes" id="UP001596154"/>
    </source>
</evidence>
<evidence type="ECO:0000313" key="1">
    <source>
        <dbReference type="EMBL" id="MFC5635853.1"/>
    </source>
</evidence>
<dbReference type="Proteomes" id="UP001596154">
    <property type="component" value="Unassembled WGS sequence"/>
</dbReference>
<organism evidence="1 2">
    <name type="scientific">Streptomyces bullii</name>
    <dbReference type="NCBI Taxonomy" id="349910"/>
    <lineage>
        <taxon>Bacteria</taxon>
        <taxon>Bacillati</taxon>
        <taxon>Actinomycetota</taxon>
        <taxon>Actinomycetes</taxon>
        <taxon>Kitasatosporales</taxon>
        <taxon>Streptomycetaceae</taxon>
        <taxon>Streptomyces</taxon>
    </lineage>
</organism>
<dbReference type="EMBL" id="JBHSNY010000006">
    <property type="protein sequence ID" value="MFC5635853.1"/>
    <property type="molecule type" value="Genomic_DNA"/>
</dbReference>
<protein>
    <submittedName>
        <fullName evidence="1">Uncharacterized protein</fullName>
    </submittedName>
</protein>
<accession>A0ABW0URN1</accession>
<name>A0ABW0URN1_9ACTN</name>
<proteinExistence type="predicted"/>
<sequence>MSDPQLGDVKRLAVHVPVTAQQLLDAGLRLPPGMEPPPAPPQPSLYRRWRWTWLDAVRRLRERVGFWIAGYEPGDSDW</sequence>
<comment type="caution">
    <text evidence="1">The sequence shown here is derived from an EMBL/GenBank/DDBJ whole genome shotgun (WGS) entry which is preliminary data.</text>
</comment>
<gene>
    <name evidence="1" type="ORF">ACFPZJ_19055</name>
</gene>
<dbReference type="RefSeq" id="WP_381022778.1">
    <property type="nucleotide sequence ID" value="NZ_JBHSNY010000006.1"/>
</dbReference>
<reference evidence="2" key="1">
    <citation type="journal article" date="2019" name="Int. J. Syst. Evol. Microbiol.">
        <title>The Global Catalogue of Microorganisms (GCM) 10K type strain sequencing project: providing services to taxonomists for standard genome sequencing and annotation.</title>
        <authorList>
            <consortium name="The Broad Institute Genomics Platform"/>
            <consortium name="The Broad Institute Genome Sequencing Center for Infectious Disease"/>
            <person name="Wu L."/>
            <person name="Ma J."/>
        </authorList>
    </citation>
    <scope>NUCLEOTIDE SEQUENCE [LARGE SCALE GENOMIC DNA]</scope>
    <source>
        <strain evidence="2">CGMCC 4.7248</strain>
    </source>
</reference>